<evidence type="ECO:0008006" key="4">
    <source>
        <dbReference type="Google" id="ProtNLM"/>
    </source>
</evidence>
<accession>A0ABW4UX54</accession>
<keyword evidence="1" id="KW-0732">Signal</keyword>
<protein>
    <recommendedName>
        <fullName evidence="4">Toxin ETX/toxin MTX2</fullName>
    </recommendedName>
</protein>
<comment type="caution">
    <text evidence="2">The sequence shown here is derived from an EMBL/GenBank/DDBJ whole genome shotgun (WGS) entry which is preliminary data.</text>
</comment>
<dbReference type="RefSeq" id="WP_204825314.1">
    <property type="nucleotide sequence ID" value="NZ_JBHUGF010000010.1"/>
</dbReference>
<evidence type="ECO:0000313" key="2">
    <source>
        <dbReference type="EMBL" id="MFD1991596.1"/>
    </source>
</evidence>
<evidence type="ECO:0000313" key="3">
    <source>
        <dbReference type="Proteomes" id="UP001597403"/>
    </source>
</evidence>
<evidence type="ECO:0000256" key="1">
    <source>
        <dbReference type="SAM" id="SignalP"/>
    </source>
</evidence>
<dbReference type="Proteomes" id="UP001597403">
    <property type="component" value="Unassembled WGS sequence"/>
</dbReference>
<keyword evidence="3" id="KW-1185">Reference proteome</keyword>
<organism evidence="2 3">
    <name type="scientific">Paenibacillus nicotianae</name>
    <dbReference type="NCBI Taxonomy" id="1526551"/>
    <lineage>
        <taxon>Bacteria</taxon>
        <taxon>Bacillati</taxon>
        <taxon>Bacillota</taxon>
        <taxon>Bacilli</taxon>
        <taxon>Bacillales</taxon>
        <taxon>Paenibacillaceae</taxon>
        <taxon>Paenibacillus</taxon>
    </lineage>
</organism>
<feature type="chain" id="PRO_5046558626" description="Toxin ETX/toxin MTX2" evidence="1">
    <location>
        <begin position="24"/>
        <end position="254"/>
    </location>
</feature>
<feature type="signal peptide" evidence="1">
    <location>
        <begin position="1"/>
        <end position="23"/>
    </location>
</feature>
<reference evidence="3" key="1">
    <citation type="journal article" date="2019" name="Int. J. Syst. Evol. Microbiol.">
        <title>The Global Catalogue of Microorganisms (GCM) 10K type strain sequencing project: providing services to taxonomists for standard genome sequencing and annotation.</title>
        <authorList>
            <consortium name="The Broad Institute Genomics Platform"/>
            <consortium name="The Broad Institute Genome Sequencing Center for Infectious Disease"/>
            <person name="Wu L."/>
            <person name="Ma J."/>
        </authorList>
    </citation>
    <scope>NUCLEOTIDE SEQUENCE [LARGE SCALE GENOMIC DNA]</scope>
    <source>
        <strain evidence="3">CGMCC 1.15067</strain>
    </source>
</reference>
<proteinExistence type="predicted"/>
<name>A0ABW4UX54_9BACL</name>
<gene>
    <name evidence="2" type="ORF">ACFSGI_16635</name>
</gene>
<dbReference type="EMBL" id="JBHUGF010000010">
    <property type="protein sequence ID" value="MFD1991596.1"/>
    <property type="molecule type" value="Genomic_DNA"/>
</dbReference>
<sequence length="254" mass="27258">MKRLSLATFILGAVMVFPSFVGATGVNNGEVSQNQSNVADTVKAFTVSNGEINYISTEEYNRITAQSIIETATANMLTKGNSDDIPVYPSIVSLSTSYKYNQLSYKSKVARSDLNRRISVAIRNEGTVSATRSISYSSTQTYTSSISFTAGAQKNAVSAGITGGKSWEGSYAGNETITQTIPAGKYAWMDYYPYMNYSYGTFKTDVYSVTDTGATSLVSSSSQNVNIYSAIKSASSPLPDGVYSLKESTSAPTY</sequence>